<keyword evidence="1" id="KW-0812">Transmembrane</keyword>
<dbReference type="InterPro" id="IPR002035">
    <property type="entry name" value="VWF_A"/>
</dbReference>
<name>A0ABD5NUZ1_9EURY</name>
<dbReference type="InterPro" id="IPR055729">
    <property type="entry name" value="DUF7305"/>
</dbReference>
<dbReference type="Gene3D" id="3.40.50.410">
    <property type="entry name" value="von Willebrand factor, type A domain"/>
    <property type="match status" value="1"/>
</dbReference>
<dbReference type="InterPro" id="IPR051266">
    <property type="entry name" value="CLCR"/>
</dbReference>
<dbReference type="CDD" id="cd00198">
    <property type="entry name" value="vWFA"/>
    <property type="match status" value="1"/>
</dbReference>
<dbReference type="Pfam" id="PF23981">
    <property type="entry name" value="DUF7305"/>
    <property type="match status" value="1"/>
</dbReference>
<dbReference type="Proteomes" id="UP001595821">
    <property type="component" value="Unassembled WGS sequence"/>
</dbReference>
<accession>A0ABD5NUZ1</accession>
<dbReference type="RefSeq" id="WP_246968319.1">
    <property type="nucleotide sequence ID" value="NZ_CP095397.1"/>
</dbReference>
<dbReference type="InterPro" id="IPR036465">
    <property type="entry name" value="vWFA_dom_sf"/>
</dbReference>
<evidence type="ECO:0000313" key="4">
    <source>
        <dbReference type="Proteomes" id="UP001595821"/>
    </source>
</evidence>
<dbReference type="SUPFAM" id="SSF53300">
    <property type="entry name" value="vWA-like"/>
    <property type="match status" value="1"/>
</dbReference>
<protein>
    <submittedName>
        <fullName evidence="3">VWA domain-containing protein</fullName>
    </submittedName>
</protein>
<dbReference type="EMBL" id="JBHSDJ010000003">
    <property type="protein sequence ID" value="MFC4245914.1"/>
    <property type="molecule type" value="Genomic_DNA"/>
</dbReference>
<dbReference type="PANTHER" id="PTHR10579">
    <property type="entry name" value="CALCIUM-ACTIVATED CHLORIDE CHANNEL REGULATOR"/>
    <property type="match status" value="1"/>
</dbReference>
<dbReference type="GeneID" id="71855126"/>
<comment type="caution">
    <text evidence="3">The sequence shown here is derived from an EMBL/GenBank/DDBJ whole genome shotgun (WGS) entry which is preliminary data.</text>
</comment>
<evidence type="ECO:0000313" key="3">
    <source>
        <dbReference type="EMBL" id="MFC4245914.1"/>
    </source>
</evidence>
<keyword evidence="1" id="KW-1133">Transmembrane helix</keyword>
<dbReference type="InterPro" id="IPR055713">
    <property type="entry name" value="DUF7289"/>
</dbReference>
<proteinExistence type="predicted"/>
<dbReference type="Pfam" id="PF00092">
    <property type="entry name" value="VWA"/>
    <property type="match status" value="1"/>
</dbReference>
<dbReference type="PANTHER" id="PTHR10579:SF43">
    <property type="entry name" value="ZINC FINGER (C3HC4-TYPE RING FINGER) FAMILY PROTEIN"/>
    <property type="match status" value="1"/>
</dbReference>
<dbReference type="Pfam" id="PF23960">
    <property type="entry name" value="DUF7289"/>
    <property type="match status" value="1"/>
</dbReference>
<sequence length="788" mass="85397">MARSPNGLSGRFSDDRAFSPQVGLVLLFVMVFAGATLVALTGMSLIDALEGQATREQADQTLQVVDKELSTMIHSGEEETTIAIDSRYAEDYDIRDGGNLSVVVTNRFGDRCSQNTTLGTLQYDGGEDLIGYQAGGRWQRTGDSSTMLSSPDIRYVERTDGENTVYSLDLTLPSVSGEISGGENIARGTSFDDGAELQSCIQDDDFGYPSNVTLEVEDTPFHEAWYDFLREEFDAEGHDKVVYHEPDNRTVRVEAPLGSDRPFADYVDLEPTIYGGLYVEGASTGNTQFDRELAIDRYDSRYDTYEGSDSKNKTSDFFLIDSDDRVKLQGTGNGNGNGPKADIEGWLVVNDELQVLPGANVTPPLAFADVEKEPSGTPGSSDVHVNEGNVTFDSIAPINDEIEQAHEYLENESAPGTGTVKNGMYYKDGLYKLDGGTINTSDGDVHVAVDGDLNLTDVTVTGDGQAHFYVDEDIDVKDVEVPNDRASALWIYGTDSTGGSVGGEFGGVVYAPGSDDLEIDDGTEVYGAIVGGKYDKIGDGVDVHFDESLRTDIPIEEDIEFKIGGGTRDPIDVTFVLDRSGSMDWNDPDGIRVDATKDFIGLLDNSEYGDKAGVFEFNTGGNQLHELSGDLTSVNQSVVAREDGGTDMSAGMELALDEYDDGDDPDRDRTMILLSDGENDCGWFCDSDELDEQTMDLAQNDANDKNVTIYTVGLGDHVDEDLLEDVADATGGEYHHADNAEELEDIFAEDIGNAIVEDPPEPKVVSVKADGAGDNYAIRVVEQEIEFD</sequence>
<gene>
    <name evidence="3" type="ORF">ACFOZ7_02665</name>
</gene>
<reference evidence="3 4" key="1">
    <citation type="journal article" date="2014" name="Int. J. Syst. Evol. Microbiol.">
        <title>Complete genome sequence of Corynebacterium casei LMG S-19264T (=DSM 44701T), isolated from a smear-ripened cheese.</title>
        <authorList>
            <consortium name="US DOE Joint Genome Institute (JGI-PGF)"/>
            <person name="Walter F."/>
            <person name="Albersmeier A."/>
            <person name="Kalinowski J."/>
            <person name="Ruckert C."/>
        </authorList>
    </citation>
    <scope>NUCLEOTIDE SEQUENCE [LARGE SCALE GENOMIC DNA]</scope>
    <source>
        <strain evidence="3 4">IBRC-M 10912</strain>
    </source>
</reference>
<evidence type="ECO:0000256" key="1">
    <source>
        <dbReference type="SAM" id="Phobius"/>
    </source>
</evidence>
<evidence type="ECO:0000259" key="2">
    <source>
        <dbReference type="PROSITE" id="PS50234"/>
    </source>
</evidence>
<dbReference type="SMART" id="SM00327">
    <property type="entry name" value="VWA"/>
    <property type="match status" value="1"/>
</dbReference>
<feature type="domain" description="VWFA" evidence="2">
    <location>
        <begin position="572"/>
        <end position="751"/>
    </location>
</feature>
<dbReference type="PROSITE" id="PS50234">
    <property type="entry name" value="VWFA"/>
    <property type="match status" value="1"/>
</dbReference>
<keyword evidence="1" id="KW-0472">Membrane</keyword>
<feature type="transmembrane region" description="Helical" evidence="1">
    <location>
        <begin position="21"/>
        <end position="46"/>
    </location>
</feature>
<dbReference type="AlphaFoldDB" id="A0ABD5NUZ1"/>
<organism evidence="3 4">
    <name type="scientific">Natribaculum luteum</name>
    <dbReference type="NCBI Taxonomy" id="1586232"/>
    <lineage>
        <taxon>Archaea</taxon>
        <taxon>Methanobacteriati</taxon>
        <taxon>Methanobacteriota</taxon>
        <taxon>Stenosarchaea group</taxon>
        <taxon>Halobacteria</taxon>
        <taxon>Halobacteriales</taxon>
        <taxon>Natrialbaceae</taxon>
        <taxon>Natribaculum</taxon>
    </lineage>
</organism>